<proteinExistence type="predicted"/>
<dbReference type="EMBL" id="JBJXBP010000008">
    <property type="protein sequence ID" value="KAL3814022.1"/>
    <property type="molecule type" value="Genomic_DNA"/>
</dbReference>
<dbReference type="Proteomes" id="UP001634393">
    <property type="component" value="Unassembled WGS sequence"/>
</dbReference>
<keyword evidence="2" id="KW-1185">Reference proteome</keyword>
<evidence type="ECO:0000313" key="2">
    <source>
        <dbReference type="Proteomes" id="UP001634393"/>
    </source>
</evidence>
<organism evidence="1 2">
    <name type="scientific">Penstemon smallii</name>
    <dbReference type="NCBI Taxonomy" id="265156"/>
    <lineage>
        <taxon>Eukaryota</taxon>
        <taxon>Viridiplantae</taxon>
        <taxon>Streptophyta</taxon>
        <taxon>Embryophyta</taxon>
        <taxon>Tracheophyta</taxon>
        <taxon>Spermatophyta</taxon>
        <taxon>Magnoliopsida</taxon>
        <taxon>eudicotyledons</taxon>
        <taxon>Gunneridae</taxon>
        <taxon>Pentapetalae</taxon>
        <taxon>asterids</taxon>
        <taxon>lamiids</taxon>
        <taxon>Lamiales</taxon>
        <taxon>Plantaginaceae</taxon>
        <taxon>Cheloneae</taxon>
        <taxon>Penstemon</taxon>
    </lineage>
</organism>
<name>A0ABD3RM24_9LAMI</name>
<reference evidence="1 2" key="1">
    <citation type="submission" date="2024-12" db="EMBL/GenBank/DDBJ databases">
        <title>The unique morphological basis and parallel evolutionary history of personate flowers in Penstemon.</title>
        <authorList>
            <person name="Depatie T.H."/>
            <person name="Wessinger C.A."/>
        </authorList>
    </citation>
    <scope>NUCLEOTIDE SEQUENCE [LARGE SCALE GENOMIC DNA]</scope>
    <source>
        <strain evidence="1">WTNN_2</strain>
        <tissue evidence="1">Leaf</tissue>
    </source>
</reference>
<evidence type="ECO:0000313" key="1">
    <source>
        <dbReference type="EMBL" id="KAL3814022.1"/>
    </source>
</evidence>
<sequence length="91" mass="9567">MSTRVIATATANTITATAILTVLYPKATDKAQGTSSTTTTHLLVAKKAMEFNNELIFFFRKVATFEVGSQIIDPAEAAALPAAEESGGFGQ</sequence>
<gene>
    <name evidence="1" type="ORF">ACJIZ3_015290</name>
</gene>
<protein>
    <submittedName>
        <fullName evidence="1">Uncharacterized protein</fullName>
    </submittedName>
</protein>
<comment type="caution">
    <text evidence="1">The sequence shown here is derived from an EMBL/GenBank/DDBJ whole genome shotgun (WGS) entry which is preliminary data.</text>
</comment>
<accession>A0ABD3RM24</accession>
<dbReference type="AlphaFoldDB" id="A0ABD3RM24"/>